<evidence type="ECO:0000259" key="4">
    <source>
        <dbReference type="SMART" id="SM01075"/>
    </source>
</evidence>
<evidence type="ECO:0000256" key="1">
    <source>
        <dbReference type="ARBA" id="ARBA00008356"/>
    </source>
</evidence>
<dbReference type="STRING" id="3750.A0A498JWF0"/>
<gene>
    <name evidence="5" type="ORF">DVH24_010618</name>
</gene>
<dbReference type="PANTHER" id="PTHR28637:SF1">
    <property type="entry name" value="DNA REPLICATION FACTOR CDT1"/>
    <property type="match status" value="1"/>
</dbReference>
<protein>
    <recommendedName>
        <fullName evidence="4">CDT1 Geminin-binding domain-containing protein</fullName>
    </recommendedName>
</protein>
<dbReference type="Pfam" id="PF16679">
    <property type="entry name" value="CDT1_C"/>
    <property type="match status" value="1"/>
</dbReference>
<dbReference type="Gene3D" id="1.10.10.1420">
    <property type="entry name" value="DNA replication factor Cdt1, C-terminal WH domain"/>
    <property type="match status" value="1"/>
</dbReference>
<dbReference type="InterPro" id="IPR014939">
    <property type="entry name" value="CDT1_Gemini-bd-like"/>
</dbReference>
<dbReference type="SUPFAM" id="SSF46785">
    <property type="entry name" value="Winged helix' DNA-binding domain"/>
    <property type="match status" value="1"/>
</dbReference>
<comment type="caution">
    <text evidence="5">The sequence shown here is derived from an EMBL/GenBank/DDBJ whole genome shotgun (WGS) entry which is preliminary data.</text>
</comment>
<dbReference type="GO" id="GO:0000278">
    <property type="term" value="P:mitotic cell cycle"/>
    <property type="evidence" value="ECO:0007669"/>
    <property type="project" value="TreeGrafter"/>
</dbReference>
<dbReference type="GO" id="GO:0000076">
    <property type="term" value="P:DNA replication checkpoint signaling"/>
    <property type="evidence" value="ECO:0007669"/>
    <property type="project" value="TreeGrafter"/>
</dbReference>
<dbReference type="InterPro" id="IPR045173">
    <property type="entry name" value="Cdt1"/>
</dbReference>
<dbReference type="GO" id="GO:0005634">
    <property type="term" value="C:nucleus"/>
    <property type="evidence" value="ECO:0007669"/>
    <property type="project" value="TreeGrafter"/>
</dbReference>
<dbReference type="Pfam" id="PF08839">
    <property type="entry name" value="CDT1"/>
    <property type="match status" value="1"/>
</dbReference>
<dbReference type="GO" id="GO:0030174">
    <property type="term" value="P:regulation of DNA-templated DNA replication initiation"/>
    <property type="evidence" value="ECO:0007669"/>
    <property type="project" value="InterPro"/>
</dbReference>
<evidence type="ECO:0000313" key="5">
    <source>
        <dbReference type="EMBL" id="RXH98293.1"/>
    </source>
</evidence>
<feature type="region of interest" description="Disordered" evidence="3">
    <location>
        <begin position="369"/>
        <end position="439"/>
    </location>
</feature>
<dbReference type="GO" id="GO:0071163">
    <property type="term" value="P:DNA replication preinitiation complex assembly"/>
    <property type="evidence" value="ECO:0007669"/>
    <property type="project" value="InterPro"/>
</dbReference>
<comment type="similarity">
    <text evidence="1">Belongs to the Cdt1 family.</text>
</comment>
<proteinExistence type="inferred from homology"/>
<dbReference type="InterPro" id="IPR036390">
    <property type="entry name" value="WH_DNA-bd_sf"/>
</dbReference>
<dbReference type="PANTHER" id="PTHR28637">
    <property type="entry name" value="DNA REPLICATION FACTOR CDT1"/>
    <property type="match status" value="1"/>
</dbReference>
<dbReference type="CDD" id="cd08674">
    <property type="entry name" value="Cdt1_m"/>
    <property type="match status" value="1"/>
</dbReference>
<dbReference type="InterPro" id="IPR038090">
    <property type="entry name" value="Cdt1_C_WH_dom_sf"/>
</dbReference>
<dbReference type="Proteomes" id="UP000290289">
    <property type="component" value="Chromosome 5"/>
</dbReference>
<feature type="domain" description="CDT1 Geminin-binding" evidence="4">
    <location>
        <begin position="97"/>
        <end position="230"/>
    </location>
</feature>
<accession>A0A498JWF0</accession>
<name>A0A498JWF0_MALDO</name>
<evidence type="ECO:0000313" key="6">
    <source>
        <dbReference type="Proteomes" id="UP000290289"/>
    </source>
</evidence>
<dbReference type="AlphaFoldDB" id="A0A498JWF0"/>
<keyword evidence="6" id="KW-1185">Reference proteome</keyword>
<sequence length="742" mass="83971">MSSSAETFRCETPVSKTLNPEPQMRENETLSFKTPEKPPQLRRGARSRNVALSIEQVRRSAAKSLFKSTQKKQLTDEIASWPDKTPLKTRVRRSMQLPEKYEMLGEFFNCLDISIGRLRNKGLKSNFTNISPVIEHLTDRRFTYTHLAQLKFILPEVIEIKKMVVWDEKTSRRKPDLHISMNIHAVANDGKLKSEGGGIMRLRKAFRKRLADISKSSPEDYEIPEEILPYPFNHVKEHMHSDTVKFPASSSPGEVLSSVCTVEQAAVSTICLQGDAIPDEMHLMTSNQSKGDLNSNINETPTQSVPIKTLFETPKKKQSAIEGYLSRSFQRHSSQKVTITETQSPKFSVPESNFSAFFSTEEISTAASSYGQVPATPTKERYPVENDDSLPKTGASIESTPGKVASTPARLMTTTPALHPPKRCYMSPDDNSTSSPNKLFRLPPCSRSLKFDTPVKNNMLSPDYNSTSSPNKLVRHPTCSRSLKFNSPVKNKLFEEKVLVLDAASLDSDISNVLSEGLLQSIKDKERKAKERNAAILQAKRRQQMISSLPELFNMIHFLFQSMNCSFMKKEDLVEKLIFSHSDIVDEGSLSMKEDSFRIMEASVEPKFLFVVLFTGEVEEQLKLLLELVPEWISEKFASGIVIKINKLSNPESIRARLEEANRLCCPNTVYPCGVCELLMPDQSITTIRKVMDGMVLTTDVTKQARSTFQENRQMVTSPRHLLYVDRLQRHEDSSRDQMMRL</sequence>
<organism evidence="5 6">
    <name type="scientific">Malus domestica</name>
    <name type="common">Apple</name>
    <name type="synonym">Pyrus malus</name>
    <dbReference type="NCBI Taxonomy" id="3750"/>
    <lineage>
        <taxon>Eukaryota</taxon>
        <taxon>Viridiplantae</taxon>
        <taxon>Streptophyta</taxon>
        <taxon>Embryophyta</taxon>
        <taxon>Tracheophyta</taxon>
        <taxon>Spermatophyta</taxon>
        <taxon>Magnoliopsida</taxon>
        <taxon>eudicotyledons</taxon>
        <taxon>Gunneridae</taxon>
        <taxon>Pentapetalae</taxon>
        <taxon>rosids</taxon>
        <taxon>fabids</taxon>
        <taxon>Rosales</taxon>
        <taxon>Rosaceae</taxon>
        <taxon>Amygdaloideae</taxon>
        <taxon>Maleae</taxon>
        <taxon>Malus</taxon>
    </lineage>
</organism>
<dbReference type="SMART" id="SM01075">
    <property type="entry name" value="CDT1"/>
    <property type="match status" value="1"/>
</dbReference>
<feature type="region of interest" description="Disordered" evidence="3">
    <location>
        <begin position="1"/>
        <end position="46"/>
    </location>
</feature>
<evidence type="ECO:0000256" key="3">
    <source>
        <dbReference type="SAM" id="MobiDB-lite"/>
    </source>
</evidence>
<dbReference type="InterPro" id="IPR032054">
    <property type="entry name" value="Cdt1_C"/>
</dbReference>
<keyword evidence="2" id="KW-0131">Cell cycle</keyword>
<dbReference type="GO" id="GO:0070182">
    <property type="term" value="F:DNA polymerase binding"/>
    <property type="evidence" value="ECO:0007669"/>
    <property type="project" value="TreeGrafter"/>
</dbReference>
<dbReference type="GO" id="GO:0003677">
    <property type="term" value="F:DNA binding"/>
    <property type="evidence" value="ECO:0007669"/>
    <property type="project" value="InterPro"/>
</dbReference>
<reference evidence="5 6" key="1">
    <citation type="submission" date="2018-10" db="EMBL/GenBank/DDBJ databases">
        <title>A high-quality apple genome assembly.</title>
        <authorList>
            <person name="Hu J."/>
        </authorList>
    </citation>
    <scope>NUCLEOTIDE SEQUENCE [LARGE SCALE GENOMIC DNA]</scope>
    <source>
        <strain evidence="6">cv. HFTH1</strain>
        <tissue evidence="5">Young leaf</tissue>
    </source>
</reference>
<dbReference type="EMBL" id="RDQH01000331">
    <property type="protein sequence ID" value="RXH98293.1"/>
    <property type="molecule type" value="Genomic_DNA"/>
</dbReference>
<evidence type="ECO:0000256" key="2">
    <source>
        <dbReference type="ARBA" id="ARBA00023306"/>
    </source>
</evidence>